<dbReference type="Proteomes" id="UP000813824">
    <property type="component" value="Unassembled WGS sequence"/>
</dbReference>
<gene>
    <name evidence="1" type="ORF">BXZ70DRAFT_280108</name>
</gene>
<organism evidence="1 2">
    <name type="scientific">Cristinia sonorae</name>
    <dbReference type="NCBI Taxonomy" id="1940300"/>
    <lineage>
        <taxon>Eukaryota</taxon>
        <taxon>Fungi</taxon>
        <taxon>Dikarya</taxon>
        <taxon>Basidiomycota</taxon>
        <taxon>Agaricomycotina</taxon>
        <taxon>Agaricomycetes</taxon>
        <taxon>Agaricomycetidae</taxon>
        <taxon>Agaricales</taxon>
        <taxon>Pleurotineae</taxon>
        <taxon>Stephanosporaceae</taxon>
        <taxon>Cristinia</taxon>
    </lineage>
</organism>
<keyword evidence="2" id="KW-1185">Reference proteome</keyword>
<sequence length="169" mass="18148">MSDNFAVAATTQAHAADTEFFVRRGMTRRVPSHVIPRTSLIRCIRDIALWTITSQCEPAISCDMGRRCCIVGGGGFEYLRSAYSNPENVRSRRIAAVYNMNSVRADDHSTIGSILFAVITPALFWKRANAFNLIVGGAGIGSSVGLLAHYGRSISGDPPPPIPGHEGAA</sequence>
<name>A0A8K0UYY0_9AGAR</name>
<protein>
    <submittedName>
        <fullName evidence="1">Uncharacterized protein</fullName>
    </submittedName>
</protein>
<comment type="caution">
    <text evidence="1">The sequence shown here is derived from an EMBL/GenBank/DDBJ whole genome shotgun (WGS) entry which is preliminary data.</text>
</comment>
<evidence type="ECO:0000313" key="2">
    <source>
        <dbReference type="Proteomes" id="UP000813824"/>
    </source>
</evidence>
<dbReference type="AlphaFoldDB" id="A0A8K0UYY0"/>
<accession>A0A8K0UYY0</accession>
<dbReference type="EMBL" id="JAEVFJ010000002">
    <property type="protein sequence ID" value="KAH8107149.1"/>
    <property type="molecule type" value="Genomic_DNA"/>
</dbReference>
<reference evidence="1" key="1">
    <citation type="journal article" date="2021" name="New Phytol.">
        <title>Evolutionary innovations through gain and loss of genes in the ectomycorrhizal Boletales.</title>
        <authorList>
            <person name="Wu G."/>
            <person name="Miyauchi S."/>
            <person name="Morin E."/>
            <person name="Kuo A."/>
            <person name="Drula E."/>
            <person name="Varga T."/>
            <person name="Kohler A."/>
            <person name="Feng B."/>
            <person name="Cao Y."/>
            <person name="Lipzen A."/>
            <person name="Daum C."/>
            <person name="Hundley H."/>
            <person name="Pangilinan J."/>
            <person name="Johnson J."/>
            <person name="Barry K."/>
            <person name="LaButti K."/>
            <person name="Ng V."/>
            <person name="Ahrendt S."/>
            <person name="Min B."/>
            <person name="Choi I.G."/>
            <person name="Park H."/>
            <person name="Plett J.M."/>
            <person name="Magnuson J."/>
            <person name="Spatafora J.W."/>
            <person name="Nagy L.G."/>
            <person name="Henrissat B."/>
            <person name="Grigoriev I.V."/>
            <person name="Yang Z.L."/>
            <person name="Xu J."/>
            <person name="Martin F.M."/>
        </authorList>
    </citation>
    <scope>NUCLEOTIDE SEQUENCE</scope>
    <source>
        <strain evidence="1">KKN 215</strain>
    </source>
</reference>
<evidence type="ECO:0000313" key="1">
    <source>
        <dbReference type="EMBL" id="KAH8107149.1"/>
    </source>
</evidence>
<dbReference type="OrthoDB" id="2524788at2759"/>
<proteinExistence type="predicted"/>